<dbReference type="AlphaFoldDB" id="A0A9P4USX5"/>
<dbReference type="Proteomes" id="UP000799441">
    <property type="component" value="Unassembled WGS sequence"/>
</dbReference>
<dbReference type="PANTHER" id="PTHR37540">
    <property type="entry name" value="TRANSCRIPTION FACTOR (ACR-2), PUTATIVE-RELATED-RELATED"/>
    <property type="match status" value="1"/>
</dbReference>
<protein>
    <recommendedName>
        <fullName evidence="3">Transcription factor domain-containing protein</fullName>
    </recommendedName>
</protein>
<dbReference type="OrthoDB" id="3927090at2759"/>
<comment type="caution">
    <text evidence="1">The sequence shown here is derived from an EMBL/GenBank/DDBJ whole genome shotgun (WGS) entry which is preliminary data.</text>
</comment>
<keyword evidence="2" id="KW-1185">Reference proteome</keyword>
<dbReference type="EMBL" id="MU003773">
    <property type="protein sequence ID" value="KAF2724126.1"/>
    <property type="molecule type" value="Genomic_DNA"/>
</dbReference>
<gene>
    <name evidence="1" type="ORF">K431DRAFT_165912</name>
</gene>
<dbReference type="PANTHER" id="PTHR37540:SF5">
    <property type="entry name" value="TRANSCRIPTION FACTOR DOMAIN-CONTAINING PROTEIN"/>
    <property type="match status" value="1"/>
</dbReference>
<dbReference type="Pfam" id="PF11951">
    <property type="entry name" value="Fungal_trans_2"/>
    <property type="match status" value="1"/>
</dbReference>
<reference evidence="1" key="1">
    <citation type="journal article" date="2020" name="Stud. Mycol.">
        <title>101 Dothideomycetes genomes: a test case for predicting lifestyles and emergence of pathogens.</title>
        <authorList>
            <person name="Haridas S."/>
            <person name="Albert R."/>
            <person name="Binder M."/>
            <person name="Bloem J."/>
            <person name="Labutti K."/>
            <person name="Salamov A."/>
            <person name="Andreopoulos B."/>
            <person name="Baker S."/>
            <person name="Barry K."/>
            <person name="Bills G."/>
            <person name="Bluhm B."/>
            <person name="Cannon C."/>
            <person name="Castanera R."/>
            <person name="Culley D."/>
            <person name="Daum C."/>
            <person name="Ezra D."/>
            <person name="Gonzalez J."/>
            <person name="Henrissat B."/>
            <person name="Kuo A."/>
            <person name="Liang C."/>
            <person name="Lipzen A."/>
            <person name="Lutzoni F."/>
            <person name="Magnuson J."/>
            <person name="Mondo S."/>
            <person name="Nolan M."/>
            <person name="Ohm R."/>
            <person name="Pangilinan J."/>
            <person name="Park H.-J."/>
            <person name="Ramirez L."/>
            <person name="Alfaro M."/>
            <person name="Sun H."/>
            <person name="Tritt A."/>
            <person name="Yoshinaga Y."/>
            <person name="Zwiers L.-H."/>
            <person name="Turgeon B."/>
            <person name="Goodwin S."/>
            <person name="Spatafora J."/>
            <person name="Crous P."/>
            <person name="Grigoriev I."/>
        </authorList>
    </citation>
    <scope>NUCLEOTIDE SEQUENCE</scope>
    <source>
        <strain evidence="1">CBS 116435</strain>
    </source>
</reference>
<evidence type="ECO:0000313" key="2">
    <source>
        <dbReference type="Proteomes" id="UP000799441"/>
    </source>
</evidence>
<accession>A0A9P4USX5</accession>
<name>A0A9P4USX5_9PEZI</name>
<proteinExistence type="predicted"/>
<evidence type="ECO:0000313" key="1">
    <source>
        <dbReference type="EMBL" id="KAF2724126.1"/>
    </source>
</evidence>
<sequence>MFRQIWIPIIFMDEACTQEALAVSALHMQQLYHDNEEALQKLRHAVVGYRSAALVSINNRLRNIETATSDGVIAAIISFACNGGLYDDWNIHMAGLRRIIELRGGLDTLANNPSLRLMVSCVDIGGAAVWDTTPFFPWPEQSPVAATVSTTTLPLPISEHIESVVERLPGCASLFKDVKTIVMVIQDLGKSLQHDVSFWEEQYMESGTRLAPAAHGLLSARRDDIFADSNSRNHETLRLAALLFMAALRRQIGFQECPSQPWIDRLIEITGHCYLESNDPDPVMAMQCAAVLVIGHICSQCQDDRDYLLGTIMTNKRIHDAAGFLLVQEWNKCIQLVFGQRMAELQIELSAHDGFEL</sequence>
<dbReference type="InterPro" id="IPR021858">
    <property type="entry name" value="Fun_TF"/>
</dbReference>
<evidence type="ECO:0008006" key="3">
    <source>
        <dbReference type="Google" id="ProtNLM"/>
    </source>
</evidence>
<organism evidence="1 2">
    <name type="scientific">Polychaeton citri CBS 116435</name>
    <dbReference type="NCBI Taxonomy" id="1314669"/>
    <lineage>
        <taxon>Eukaryota</taxon>
        <taxon>Fungi</taxon>
        <taxon>Dikarya</taxon>
        <taxon>Ascomycota</taxon>
        <taxon>Pezizomycotina</taxon>
        <taxon>Dothideomycetes</taxon>
        <taxon>Dothideomycetidae</taxon>
        <taxon>Capnodiales</taxon>
        <taxon>Capnodiaceae</taxon>
        <taxon>Polychaeton</taxon>
    </lineage>
</organism>